<evidence type="ECO:0000256" key="12">
    <source>
        <dbReference type="SAM" id="Phobius"/>
    </source>
</evidence>
<evidence type="ECO:0000256" key="8">
    <source>
        <dbReference type="ARBA" id="ARBA00022989"/>
    </source>
</evidence>
<comment type="subcellular location">
    <subcellularLocation>
        <location evidence="1">Cell membrane</location>
        <topology evidence="1">Single-pass membrane protein</topology>
    </subcellularLocation>
</comment>
<dbReference type="EMBL" id="CP071091">
    <property type="protein sequence ID" value="QSQ14681.1"/>
    <property type="molecule type" value="Genomic_DNA"/>
</dbReference>
<accession>A0ABX7N7E0</accession>
<evidence type="ECO:0000256" key="6">
    <source>
        <dbReference type="ARBA" id="ARBA00022692"/>
    </source>
</evidence>
<organism evidence="13 14">
    <name type="scientific">Myxococcus landrumensis</name>
    <dbReference type="NCBI Taxonomy" id="2813577"/>
    <lineage>
        <taxon>Bacteria</taxon>
        <taxon>Pseudomonadati</taxon>
        <taxon>Myxococcota</taxon>
        <taxon>Myxococcia</taxon>
        <taxon>Myxococcales</taxon>
        <taxon>Cystobacterineae</taxon>
        <taxon>Myxococcaceae</taxon>
        <taxon>Myxococcus</taxon>
    </lineage>
</organism>
<dbReference type="SMART" id="SM01323">
    <property type="entry name" value="YajC"/>
    <property type="match status" value="1"/>
</dbReference>
<sequence>MAESFLMLAQAGSGSSPLNTLVLLVGLVAIMYFVMIRPQQKQMKEHRTLLASLKKGDEVVTTGGMLGKIHLVDERTVTLEIASGVRIRVLKTSISAKGTVAEGAPAATSEEKKEEKKKEEK</sequence>
<protein>
    <recommendedName>
        <fullName evidence="3">Sec translocon accessory complex subunit YajC</fullName>
    </recommendedName>
</protein>
<keyword evidence="14" id="KW-1185">Reference proteome</keyword>
<proteinExistence type="inferred from homology"/>
<keyword evidence="4" id="KW-0813">Transport</keyword>
<dbReference type="RefSeq" id="WP_206716444.1">
    <property type="nucleotide sequence ID" value="NZ_CP071091.1"/>
</dbReference>
<evidence type="ECO:0000256" key="10">
    <source>
        <dbReference type="ARBA" id="ARBA00023136"/>
    </source>
</evidence>
<evidence type="ECO:0000313" key="14">
    <source>
        <dbReference type="Proteomes" id="UP000663090"/>
    </source>
</evidence>
<comment type="similarity">
    <text evidence="2">Belongs to the YajC family.</text>
</comment>
<keyword evidence="8 12" id="KW-1133">Transmembrane helix</keyword>
<gene>
    <name evidence="13" type="primary">yajC</name>
    <name evidence="13" type="ORF">JY572_00890</name>
</gene>
<dbReference type="InterPro" id="IPR003849">
    <property type="entry name" value="Preprotein_translocase_YajC"/>
</dbReference>
<dbReference type="Proteomes" id="UP000663090">
    <property type="component" value="Chromosome"/>
</dbReference>
<dbReference type="PANTHER" id="PTHR33909:SF1">
    <property type="entry name" value="SEC TRANSLOCON ACCESSORY COMPLEX SUBUNIT YAJC"/>
    <property type="match status" value="1"/>
</dbReference>
<evidence type="ECO:0000256" key="5">
    <source>
        <dbReference type="ARBA" id="ARBA00022475"/>
    </source>
</evidence>
<keyword evidence="7" id="KW-0653">Protein transport</keyword>
<evidence type="ECO:0000256" key="3">
    <source>
        <dbReference type="ARBA" id="ARBA00014962"/>
    </source>
</evidence>
<evidence type="ECO:0000256" key="1">
    <source>
        <dbReference type="ARBA" id="ARBA00004162"/>
    </source>
</evidence>
<evidence type="ECO:0000256" key="2">
    <source>
        <dbReference type="ARBA" id="ARBA00006742"/>
    </source>
</evidence>
<keyword evidence="5" id="KW-1003">Cell membrane</keyword>
<feature type="transmembrane region" description="Helical" evidence="12">
    <location>
        <begin position="20"/>
        <end position="37"/>
    </location>
</feature>
<dbReference type="Pfam" id="PF02699">
    <property type="entry name" value="YajC"/>
    <property type="match status" value="1"/>
</dbReference>
<evidence type="ECO:0000256" key="7">
    <source>
        <dbReference type="ARBA" id="ARBA00022927"/>
    </source>
</evidence>
<evidence type="ECO:0000256" key="11">
    <source>
        <dbReference type="SAM" id="MobiDB-lite"/>
    </source>
</evidence>
<feature type="compositionally biased region" description="Basic and acidic residues" evidence="11">
    <location>
        <begin position="109"/>
        <end position="121"/>
    </location>
</feature>
<evidence type="ECO:0000313" key="13">
    <source>
        <dbReference type="EMBL" id="QSQ14681.1"/>
    </source>
</evidence>
<feature type="region of interest" description="Disordered" evidence="11">
    <location>
        <begin position="99"/>
        <end position="121"/>
    </location>
</feature>
<dbReference type="NCBIfam" id="TIGR00739">
    <property type="entry name" value="yajC"/>
    <property type="match status" value="1"/>
</dbReference>
<reference evidence="13 14" key="1">
    <citation type="submission" date="2021-02" db="EMBL/GenBank/DDBJ databases">
        <title>De Novo genome assembly of isolated myxobacteria.</title>
        <authorList>
            <person name="Stevens D.C."/>
        </authorList>
    </citation>
    <scope>NUCLEOTIDE SEQUENCE [LARGE SCALE GENOMIC DNA]</scope>
    <source>
        <strain evidence="13 14">SCHIC003</strain>
    </source>
</reference>
<keyword evidence="9" id="KW-0811">Translocation</keyword>
<name>A0ABX7N7E0_9BACT</name>
<evidence type="ECO:0000256" key="9">
    <source>
        <dbReference type="ARBA" id="ARBA00023010"/>
    </source>
</evidence>
<keyword evidence="6 12" id="KW-0812">Transmembrane</keyword>
<evidence type="ECO:0000256" key="4">
    <source>
        <dbReference type="ARBA" id="ARBA00022448"/>
    </source>
</evidence>
<keyword evidence="10 12" id="KW-0472">Membrane</keyword>
<dbReference type="PRINTS" id="PR01853">
    <property type="entry name" value="YAJCTRNLCASE"/>
</dbReference>
<dbReference type="PANTHER" id="PTHR33909">
    <property type="entry name" value="SEC TRANSLOCON ACCESSORY COMPLEX SUBUNIT YAJC"/>
    <property type="match status" value="1"/>
</dbReference>